<evidence type="ECO:0000256" key="1">
    <source>
        <dbReference type="SAM" id="SignalP"/>
    </source>
</evidence>
<name>A0A7I8K3Q9_SPIIN</name>
<sequence length="109" mass="11932">MIPLLLILMVVVLLANVGATPFLHVPTIRSRIIQLLSPTITSPTLASPASFHVSTLTFHVTLMPTQYDTLRHANGIDASTSISLTSLLTSSTLVIFFSFHCTFQDLHTR</sequence>
<organism evidence="2 3">
    <name type="scientific">Spirodela intermedia</name>
    <name type="common">Intermediate duckweed</name>
    <dbReference type="NCBI Taxonomy" id="51605"/>
    <lineage>
        <taxon>Eukaryota</taxon>
        <taxon>Viridiplantae</taxon>
        <taxon>Streptophyta</taxon>
        <taxon>Embryophyta</taxon>
        <taxon>Tracheophyta</taxon>
        <taxon>Spermatophyta</taxon>
        <taxon>Magnoliopsida</taxon>
        <taxon>Liliopsida</taxon>
        <taxon>Araceae</taxon>
        <taxon>Lemnoideae</taxon>
        <taxon>Spirodela</taxon>
    </lineage>
</organism>
<accession>A0A7I8K3Q9</accession>
<reference evidence="2" key="1">
    <citation type="submission" date="2020-02" db="EMBL/GenBank/DDBJ databases">
        <authorList>
            <person name="Scholz U."/>
            <person name="Mascher M."/>
            <person name="Fiebig A."/>
        </authorList>
    </citation>
    <scope>NUCLEOTIDE SEQUENCE</scope>
</reference>
<dbReference type="EMBL" id="LR746265">
    <property type="protein sequence ID" value="CAA7390787.1"/>
    <property type="molecule type" value="Genomic_DNA"/>
</dbReference>
<feature type="chain" id="PRO_5029818093" evidence="1">
    <location>
        <begin position="20"/>
        <end position="109"/>
    </location>
</feature>
<keyword evidence="1" id="KW-0732">Signal</keyword>
<protein>
    <submittedName>
        <fullName evidence="2">Uncharacterized protein</fullName>
    </submittedName>
</protein>
<proteinExistence type="predicted"/>
<dbReference type="Proteomes" id="UP000663760">
    <property type="component" value="Chromosome 2"/>
</dbReference>
<evidence type="ECO:0000313" key="3">
    <source>
        <dbReference type="Proteomes" id="UP000663760"/>
    </source>
</evidence>
<dbReference type="AlphaFoldDB" id="A0A7I8K3Q9"/>
<evidence type="ECO:0000313" key="2">
    <source>
        <dbReference type="EMBL" id="CAA7390787.1"/>
    </source>
</evidence>
<gene>
    <name evidence="2" type="ORF">SI8410_02002215</name>
</gene>
<feature type="signal peptide" evidence="1">
    <location>
        <begin position="1"/>
        <end position="19"/>
    </location>
</feature>
<keyword evidence="3" id="KW-1185">Reference proteome</keyword>